<comment type="caution">
    <text evidence="2">The sequence shown here is derived from an EMBL/GenBank/DDBJ whole genome shotgun (WGS) entry which is preliminary data.</text>
</comment>
<dbReference type="Pfam" id="PF10861">
    <property type="entry name" value="DUF2784"/>
    <property type="match status" value="1"/>
</dbReference>
<dbReference type="InterPro" id="IPR021218">
    <property type="entry name" value="DUF2784"/>
</dbReference>
<keyword evidence="1" id="KW-0472">Membrane</keyword>
<dbReference type="Proteomes" id="UP001596084">
    <property type="component" value="Unassembled WGS sequence"/>
</dbReference>
<dbReference type="EMBL" id="JBHSMX010000066">
    <property type="protein sequence ID" value="MFC5523683.1"/>
    <property type="molecule type" value="Genomic_DNA"/>
</dbReference>
<dbReference type="RefSeq" id="WP_068834774.1">
    <property type="nucleotide sequence ID" value="NZ_JBHSMX010000066.1"/>
</dbReference>
<name>A0ABW0QG94_9BURK</name>
<feature type="transmembrane region" description="Helical" evidence="1">
    <location>
        <begin position="46"/>
        <end position="67"/>
    </location>
</feature>
<keyword evidence="1" id="KW-1133">Transmembrane helix</keyword>
<evidence type="ECO:0000313" key="2">
    <source>
        <dbReference type="EMBL" id="MFC5523683.1"/>
    </source>
</evidence>
<organism evidence="2 3">
    <name type="scientific">Polaromonas jejuensis</name>
    <dbReference type="NCBI Taxonomy" id="457502"/>
    <lineage>
        <taxon>Bacteria</taxon>
        <taxon>Pseudomonadati</taxon>
        <taxon>Pseudomonadota</taxon>
        <taxon>Betaproteobacteria</taxon>
        <taxon>Burkholderiales</taxon>
        <taxon>Comamonadaceae</taxon>
        <taxon>Polaromonas</taxon>
    </lineage>
</organism>
<keyword evidence="3" id="KW-1185">Reference proteome</keyword>
<evidence type="ECO:0000256" key="1">
    <source>
        <dbReference type="SAM" id="Phobius"/>
    </source>
</evidence>
<gene>
    <name evidence="2" type="ORF">ACFPP7_22585</name>
</gene>
<keyword evidence="1" id="KW-0812">Transmembrane</keyword>
<sequence>MRDELLYPLLADLLLTLHVAIVAFVVGGLVLVVVGNLRNWRWVNALWFRLAHLGAILFVVAETWLGLTCPLTTLEMWFRAKANGTTYSSGFIEHWLQRVLYYEAPWWVFAIGYSLFGLLVVATWVYFPPASRTRRKDQNN</sequence>
<feature type="transmembrane region" description="Helical" evidence="1">
    <location>
        <begin position="106"/>
        <end position="127"/>
    </location>
</feature>
<reference evidence="3" key="1">
    <citation type="journal article" date="2019" name="Int. J. Syst. Evol. Microbiol.">
        <title>The Global Catalogue of Microorganisms (GCM) 10K type strain sequencing project: providing services to taxonomists for standard genome sequencing and annotation.</title>
        <authorList>
            <consortium name="The Broad Institute Genomics Platform"/>
            <consortium name="The Broad Institute Genome Sequencing Center for Infectious Disease"/>
            <person name="Wu L."/>
            <person name="Ma J."/>
        </authorList>
    </citation>
    <scope>NUCLEOTIDE SEQUENCE [LARGE SCALE GENOMIC DNA]</scope>
    <source>
        <strain evidence="3">CGMCC 4.7277</strain>
    </source>
</reference>
<proteinExistence type="predicted"/>
<evidence type="ECO:0000313" key="3">
    <source>
        <dbReference type="Proteomes" id="UP001596084"/>
    </source>
</evidence>
<accession>A0ABW0QG94</accession>
<protein>
    <submittedName>
        <fullName evidence="2">DUF2784 domain-containing protein</fullName>
    </submittedName>
</protein>
<feature type="transmembrane region" description="Helical" evidence="1">
    <location>
        <begin position="6"/>
        <end position="34"/>
    </location>
</feature>